<evidence type="ECO:0000256" key="1">
    <source>
        <dbReference type="SAM" id="Phobius"/>
    </source>
</evidence>
<accession>A0A7I7RIR7</accession>
<name>A0A7I7RIR7_MYCCF</name>
<organism evidence="2 3">
    <name type="scientific">Mycolicibacterium celeriflavum</name>
    <name type="common">Mycobacterium celeriflavum</name>
    <dbReference type="NCBI Taxonomy" id="1249101"/>
    <lineage>
        <taxon>Bacteria</taxon>
        <taxon>Bacillati</taxon>
        <taxon>Actinomycetota</taxon>
        <taxon>Actinomycetes</taxon>
        <taxon>Mycobacteriales</taxon>
        <taxon>Mycobacteriaceae</taxon>
        <taxon>Mycolicibacterium</taxon>
    </lineage>
</organism>
<evidence type="ECO:0000313" key="3">
    <source>
        <dbReference type="Proteomes" id="UP000466431"/>
    </source>
</evidence>
<proteinExistence type="predicted"/>
<dbReference type="Proteomes" id="UP000466431">
    <property type="component" value="Chromosome"/>
</dbReference>
<evidence type="ECO:0000313" key="2">
    <source>
        <dbReference type="EMBL" id="BBY44160.1"/>
    </source>
</evidence>
<sequence>MMASRGSDSGGVAAFFGLLFLIWVVITYYWVIIGVGVAVGLFFAVRALIRREQERRLAAARQAEILAHRADRQHRWAARGDQRGVYGVEGAELMRSVSPQPSAPPADTPDDDRPVAAITYTAEELDVLLDEKPTEWRWAAFVSVLLQRLADVRPRLRDLDLHYTTAQGGFARNGREVAVFVEDCLDDLYELARRLESFIRAPAFMGVFGDSDDESTADAEGIVHVANRLMDFHERFLELAERCRDVSVPSVHSGLLQDCSLLMDVPLDGFRRFIDELAELVEEMPAVLRYAPGDVDFGSITLEIVVDDDLIKRIEKQVRAAAKG</sequence>
<keyword evidence="1" id="KW-0472">Membrane</keyword>
<dbReference type="KEGG" id="mcee:MCEL_24550"/>
<keyword evidence="3" id="KW-1185">Reference proteome</keyword>
<feature type="transmembrane region" description="Helical" evidence="1">
    <location>
        <begin position="12"/>
        <end position="45"/>
    </location>
</feature>
<keyword evidence="1" id="KW-0812">Transmembrane</keyword>
<dbReference type="AlphaFoldDB" id="A0A7I7RIR7"/>
<keyword evidence="1" id="KW-1133">Transmembrane helix</keyword>
<gene>
    <name evidence="2" type="ORF">MCEL_24550</name>
</gene>
<dbReference type="EMBL" id="AP022591">
    <property type="protein sequence ID" value="BBY44160.1"/>
    <property type="molecule type" value="Genomic_DNA"/>
</dbReference>
<protein>
    <submittedName>
        <fullName evidence="2">Uncharacterized protein</fullName>
    </submittedName>
</protein>
<reference evidence="2 3" key="1">
    <citation type="journal article" date="2019" name="Emerg. Microbes Infect.">
        <title>Comprehensive subspecies identification of 175 nontuberculous mycobacteria species based on 7547 genomic profiles.</title>
        <authorList>
            <person name="Matsumoto Y."/>
            <person name="Kinjo T."/>
            <person name="Motooka D."/>
            <person name="Nabeya D."/>
            <person name="Jung N."/>
            <person name="Uechi K."/>
            <person name="Horii T."/>
            <person name="Iida T."/>
            <person name="Fujita J."/>
            <person name="Nakamura S."/>
        </authorList>
    </citation>
    <scope>NUCLEOTIDE SEQUENCE [LARGE SCALE GENOMIC DNA]</scope>
    <source>
        <strain evidence="2 3">JCM 18439</strain>
    </source>
</reference>